<feature type="compositionally biased region" description="Basic and acidic residues" evidence="1">
    <location>
        <begin position="495"/>
        <end position="515"/>
    </location>
</feature>
<feature type="region of interest" description="Disordered" evidence="1">
    <location>
        <begin position="661"/>
        <end position="748"/>
    </location>
</feature>
<keyword evidence="2" id="KW-0472">Membrane</keyword>
<reference evidence="3" key="1">
    <citation type="submission" date="2022-07" db="EMBL/GenBank/DDBJ databases">
        <title>Chromosome-level genome of Muraenolepis orangiensis.</title>
        <authorList>
            <person name="Kim J."/>
        </authorList>
    </citation>
    <scope>NUCLEOTIDE SEQUENCE</scope>
    <source>
        <strain evidence="3">KU_S4_2022</strain>
        <tissue evidence="3">Muscle</tissue>
    </source>
</reference>
<feature type="region of interest" description="Disordered" evidence="1">
    <location>
        <begin position="173"/>
        <end position="540"/>
    </location>
</feature>
<feature type="compositionally biased region" description="Basic and acidic residues" evidence="1">
    <location>
        <begin position="114"/>
        <end position="131"/>
    </location>
</feature>
<feature type="compositionally biased region" description="Gly residues" evidence="1">
    <location>
        <begin position="729"/>
        <end position="748"/>
    </location>
</feature>
<feature type="compositionally biased region" description="Low complexity" evidence="1">
    <location>
        <begin position="787"/>
        <end position="800"/>
    </location>
</feature>
<feature type="compositionally biased region" description="Pro residues" evidence="1">
    <location>
        <begin position="700"/>
        <end position="710"/>
    </location>
</feature>
<dbReference type="Proteomes" id="UP001148018">
    <property type="component" value="Unassembled WGS sequence"/>
</dbReference>
<evidence type="ECO:0000313" key="3">
    <source>
        <dbReference type="EMBL" id="KAJ3595547.1"/>
    </source>
</evidence>
<feature type="region of interest" description="Disordered" evidence="1">
    <location>
        <begin position="85"/>
        <end position="143"/>
    </location>
</feature>
<dbReference type="OrthoDB" id="676979at2759"/>
<feature type="compositionally biased region" description="Basic and acidic residues" evidence="1">
    <location>
        <begin position="301"/>
        <end position="338"/>
    </location>
</feature>
<feature type="region of interest" description="Disordered" evidence="1">
    <location>
        <begin position="814"/>
        <end position="849"/>
    </location>
</feature>
<accession>A0A9Q0DZV7</accession>
<dbReference type="EMBL" id="JANIIK010000111">
    <property type="protein sequence ID" value="KAJ3595547.1"/>
    <property type="molecule type" value="Genomic_DNA"/>
</dbReference>
<sequence>MHPNVSSGALPTVAVCERQQAVTTAMELYEATSPSNRNVTARIEGGLNVMPQVRDLVITATFCFTGGVGLTVMVGLICYRVSVRREREREGEGGERPEEHSSPWGRQKQPTSHGDGRKPRDRQADISDPRAHRSKGAGDFGSHFRCPQCGGAGLGDHGGRPGGKEDETLVKNKRVREEEGEERRSEMHLHQDSFYPNMTANGGPGYPHPGARPPQGILRPYKTGQEPGPYRTLGDLSGREPGPYRTLGDLAGREQGHSRTLGDLSGREPGHYRTLGDLSGREPGPYGTHGDLAGREPGPYRTHEDPAGREQGRYEARAAFERQGCDRCHQTYEHKPEDLTSSQERPPQARPGTRGWEVEDEGADGRSKDRRGRRNVTFYLERPLDPRRRSGDKERRTREKRGEGGKTQEGRHKTRGQSSRLLKVKLNLSPVHRNKVHPWKSSERRRSEERSSRGEERGGEGRKENRLDGKEDKGGGRKGKSDEAIKSKSTKTKKSAKEDPSDEKRPEDGQNKKTSTDSVETTDQSEPSKAPGGVTHTNGQRVNMQLVPPPFSASVSLLGIPSTARPVHSLSLHANVAYQGLRGLNQNMAVSQSLALQRGLHPSASAASLLAVPGRSHPPLGRSVSTPSIYASPSGGLASGLNPTMSPAHIIQSLSRTQLSPENIPLVPRPTAENIPLVPRPTAENMPLVPRPTAENMPLVPRPSADPPQGPGLQSGEEPHALTPVAGIVGTGPSGDAGGGDGGLSGTPRSLGGGLIAAAQSADVATIGSVCSGQTGAGEGGVTSAPVESTAEEGVVSSSGGVVTAGSQALLQQEYLSEDGGSSPKRKLKLILPEKASSRPPTALERKIR</sequence>
<feature type="compositionally biased region" description="Basic and acidic residues" evidence="1">
    <location>
        <begin position="440"/>
        <end position="486"/>
    </location>
</feature>
<feature type="compositionally biased region" description="Basic and acidic residues" evidence="1">
    <location>
        <begin position="173"/>
        <end position="191"/>
    </location>
</feature>
<keyword evidence="4" id="KW-1185">Reference proteome</keyword>
<protein>
    <submittedName>
        <fullName evidence="3">Uncharacterized protein</fullName>
    </submittedName>
</protein>
<evidence type="ECO:0000256" key="2">
    <source>
        <dbReference type="SAM" id="Phobius"/>
    </source>
</evidence>
<feature type="transmembrane region" description="Helical" evidence="2">
    <location>
        <begin position="56"/>
        <end position="79"/>
    </location>
</feature>
<proteinExistence type="predicted"/>
<organism evidence="3 4">
    <name type="scientific">Muraenolepis orangiensis</name>
    <name type="common">Patagonian moray cod</name>
    <dbReference type="NCBI Taxonomy" id="630683"/>
    <lineage>
        <taxon>Eukaryota</taxon>
        <taxon>Metazoa</taxon>
        <taxon>Chordata</taxon>
        <taxon>Craniata</taxon>
        <taxon>Vertebrata</taxon>
        <taxon>Euteleostomi</taxon>
        <taxon>Actinopterygii</taxon>
        <taxon>Neopterygii</taxon>
        <taxon>Teleostei</taxon>
        <taxon>Neoteleostei</taxon>
        <taxon>Acanthomorphata</taxon>
        <taxon>Zeiogadaria</taxon>
        <taxon>Gadariae</taxon>
        <taxon>Gadiformes</taxon>
        <taxon>Muraenolepidoidei</taxon>
        <taxon>Muraenolepididae</taxon>
        <taxon>Muraenolepis</taxon>
    </lineage>
</organism>
<feature type="compositionally biased region" description="Polar residues" evidence="1">
    <location>
        <begin position="516"/>
        <end position="527"/>
    </location>
</feature>
<keyword evidence="2" id="KW-1133">Transmembrane helix</keyword>
<gene>
    <name evidence="3" type="ORF">NHX12_004850</name>
</gene>
<feature type="compositionally biased region" description="Basic and acidic residues" evidence="1">
    <location>
        <begin position="382"/>
        <end position="411"/>
    </location>
</feature>
<comment type="caution">
    <text evidence="3">The sequence shown here is derived from an EMBL/GenBank/DDBJ whole genome shotgun (WGS) entry which is preliminary data.</text>
</comment>
<evidence type="ECO:0000256" key="1">
    <source>
        <dbReference type="SAM" id="MobiDB-lite"/>
    </source>
</evidence>
<evidence type="ECO:0000313" key="4">
    <source>
        <dbReference type="Proteomes" id="UP001148018"/>
    </source>
</evidence>
<name>A0A9Q0DZV7_9TELE</name>
<keyword evidence="2" id="KW-0812">Transmembrane</keyword>
<feature type="compositionally biased region" description="Basic and acidic residues" evidence="1">
    <location>
        <begin position="85"/>
        <end position="101"/>
    </location>
</feature>
<dbReference type="AlphaFoldDB" id="A0A9Q0DZV7"/>
<feature type="region of interest" description="Disordered" evidence="1">
    <location>
        <begin position="777"/>
        <end position="800"/>
    </location>
</feature>